<reference evidence="6" key="1">
    <citation type="journal article" date="2019" name="Int. J. Syst. Evol. Microbiol.">
        <title>The Global Catalogue of Microorganisms (GCM) 10K type strain sequencing project: providing services to taxonomists for standard genome sequencing and annotation.</title>
        <authorList>
            <consortium name="The Broad Institute Genomics Platform"/>
            <consortium name="The Broad Institute Genome Sequencing Center for Infectious Disease"/>
            <person name="Wu L."/>
            <person name="Ma J."/>
        </authorList>
    </citation>
    <scope>NUCLEOTIDE SEQUENCE [LARGE SCALE GENOMIC DNA]</scope>
    <source>
        <strain evidence="6">JCM 17459</strain>
    </source>
</reference>
<evidence type="ECO:0000313" key="6">
    <source>
        <dbReference type="Proteomes" id="UP001499841"/>
    </source>
</evidence>
<comment type="similarity">
    <text evidence="3">Belongs to the acetyltransferase family. RimJ subfamily.</text>
</comment>
<dbReference type="CDD" id="cd04301">
    <property type="entry name" value="NAT_SF"/>
    <property type="match status" value="1"/>
</dbReference>
<dbReference type="InterPro" id="IPR051531">
    <property type="entry name" value="N-acetyltransferase"/>
</dbReference>
<feature type="domain" description="N-acetyltransferase" evidence="4">
    <location>
        <begin position="4"/>
        <end position="164"/>
    </location>
</feature>
<dbReference type="Gene3D" id="3.40.630.30">
    <property type="match status" value="1"/>
</dbReference>
<proteinExistence type="inferred from homology"/>
<organism evidence="5 6">
    <name type="scientific">Georgenia daeguensis</name>
    <dbReference type="NCBI Taxonomy" id="908355"/>
    <lineage>
        <taxon>Bacteria</taxon>
        <taxon>Bacillati</taxon>
        <taxon>Actinomycetota</taxon>
        <taxon>Actinomycetes</taxon>
        <taxon>Micrococcales</taxon>
        <taxon>Bogoriellaceae</taxon>
        <taxon>Georgenia</taxon>
    </lineage>
</organism>
<name>A0ABP8EVY7_9MICO</name>
<keyword evidence="6" id="KW-1185">Reference proteome</keyword>
<keyword evidence="1" id="KW-0808">Transferase</keyword>
<protein>
    <recommendedName>
        <fullName evidence="4">N-acetyltransferase domain-containing protein</fullName>
    </recommendedName>
</protein>
<dbReference type="SUPFAM" id="SSF55729">
    <property type="entry name" value="Acyl-CoA N-acyltransferases (Nat)"/>
    <property type="match status" value="1"/>
</dbReference>
<dbReference type="InterPro" id="IPR016181">
    <property type="entry name" value="Acyl_CoA_acyltransferase"/>
</dbReference>
<evidence type="ECO:0000313" key="5">
    <source>
        <dbReference type="EMBL" id="GAA4288143.1"/>
    </source>
</evidence>
<evidence type="ECO:0000256" key="1">
    <source>
        <dbReference type="ARBA" id="ARBA00022679"/>
    </source>
</evidence>
<dbReference type="Proteomes" id="UP001499841">
    <property type="component" value="Unassembled WGS sequence"/>
</dbReference>
<accession>A0ABP8EVY7</accession>
<dbReference type="PANTHER" id="PTHR43792:SF8">
    <property type="entry name" value="[RIBOSOMAL PROTEIN US5]-ALANINE N-ACETYLTRANSFERASE"/>
    <property type="match status" value="1"/>
</dbReference>
<dbReference type="RefSeq" id="WP_345041671.1">
    <property type="nucleotide sequence ID" value="NZ_BAABBA010000011.1"/>
</dbReference>
<evidence type="ECO:0000259" key="4">
    <source>
        <dbReference type="PROSITE" id="PS51186"/>
    </source>
</evidence>
<evidence type="ECO:0000256" key="3">
    <source>
        <dbReference type="ARBA" id="ARBA00038502"/>
    </source>
</evidence>
<dbReference type="Pfam" id="PF13302">
    <property type="entry name" value="Acetyltransf_3"/>
    <property type="match status" value="1"/>
</dbReference>
<keyword evidence="2" id="KW-0012">Acyltransferase</keyword>
<dbReference type="EMBL" id="BAABBA010000011">
    <property type="protein sequence ID" value="GAA4288143.1"/>
    <property type="molecule type" value="Genomic_DNA"/>
</dbReference>
<dbReference type="PROSITE" id="PS51186">
    <property type="entry name" value="GNAT"/>
    <property type="match status" value="1"/>
</dbReference>
<dbReference type="InterPro" id="IPR000182">
    <property type="entry name" value="GNAT_dom"/>
</dbReference>
<gene>
    <name evidence="5" type="ORF">GCM10022262_25030</name>
</gene>
<dbReference type="PANTHER" id="PTHR43792">
    <property type="entry name" value="GNAT FAMILY, PUTATIVE (AFU_ORTHOLOGUE AFUA_3G00765)-RELATED-RELATED"/>
    <property type="match status" value="1"/>
</dbReference>
<sequence length="171" mass="19393">MDAVRIEPWQADDLWLLHRANTAEMTRFLGAAESAEDVEKRHAKYLRYWETGEARMYRVMAGDEAVGGIGWWSSQWRDETVHETGWFVLPERQGHGFASAAVGLVVADAREHGVHPLLGAFPSVENEASNRLCARTGFQLRGTAEEEFRGVLLRLNVWMLELWPGGREQLS</sequence>
<evidence type="ECO:0000256" key="2">
    <source>
        <dbReference type="ARBA" id="ARBA00023315"/>
    </source>
</evidence>
<comment type="caution">
    <text evidence="5">The sequence shown here is derived from an EMBL/GenBank/DDBJ whole genome shotgun (WGS) entry which is preliminary data.</text>
</comment>